<dbReference type="FunFam" id="3.80.10.10:FF:000601">
    <property type="entry name" value="DNA repair protein Rad7, protein"/>
    <property type="match status" value="1"/>
</dbReference>
<evidence type="ECO:0000313" key="5">
    <source>
        <dbReference type="Proteomes" id="UP000030686"/>
    </source>
</evidence>
<feature type="region of interest" description="Disordered" evidence="1">
    <location>
        <begin position="85"/>
        <end position="105"/>
    </location>
</feature>
<dbReference type="InterPro" id="IPR032675">
    <property type="entry name" value="LRR_dom_sf"/>
</dbReference>
<feature type="signal peptide" evidence="2">
    <location>
        <begin position="1"/>
        <end position="17"/>
    </location>
</feature>
<dbReference type="EMBL" id="HG792016">
    <property type="protein sequence ID" value="CDM32472.1"/>
    <property type="molecule type" value="Genomic_DNA"/>
</dbReference>
<evidence type="ECO:0000256" key="2">
    <source>
        <dbReference type="SAM" id="SignalP"/>
    </source>
</evidence>
<keyword evidence="5" id="KW-1185">Reference proteome</keyword>
<evidence type="ECO:0000313" key="4">
    <source>
        <dbReference type="EMBL" id="CDM32472.1"/>
    </source>
</evidence>
<keyword evidence="2" id="KW-0732">Signal</keyword>
<dbReference type="Pfam" id="PF23550">
    <property type="entry name" value="zf_Tbcl_Rhp7"/>
    <property type="match status" value="1"/>
</dbReference>
<dbReference type="STRING" id="1365484.W6QSK7"/>
<dbReference type="InterPro" id="IPR006553">
    <property type="entry name" value="Leu-rich_rpt_Cys-con_subtyp"/>
</dbReference>
<protein>
    <submittedName>
        <fullName evidence="4">Leucine-rich repeat, cysteine-containing subtype</fullName>
    </submittedName>
</protein>
<evidence type="ECO:0000256" key="1">
    <source>
        <dbReference type="SAM" id="MobiDB-lite"/>
    </source>
</evidence>
<organism evidence="4 5">
    <name type="scientific">Penicillium roqueforti (strain FM164)</name>
    <dbReference type="NCBI Taxonomy" id="1365484"/>
    <lineage>
        <taxon>Eukaryota</taxon>
        <taxon>Fungi</taxon>
        <taxon>Dikarya</taxon>
        <taxon>Ascomycota</taxon>
        <taxon>Pezizomycotina</taxon>
        <taxon>Eurotiomycetes</taxon>
        <taxon>Eurotiomycetidae</taxon>
        <taxon>Eurotiales</taxon>
        <taxon>Aspergillaceae</taxon>
        <taxon>Penicillium</taxon>
    </lineage>
</organism>
<dbReference type="SUPFAM" id="SSF52047">
    <property type="entry name" value="RNI-like"/>
    <property type="match status" value="1"/>
</dbReference>
<dbReference type="OMA" id="ACRHISR"/>
<name>W6QSK7_PENRF</name>
<dbReference type="GO" id="GO:0019005">
    <property type="term" value="C:SCF ubiquitin ligase complex"/>
    <property type="evidence" value="ECO:0007669"/>
    <property type="project" value="TreeGrafter"/>
</dbReference>
<reference evidence="4" key="1">
    <citation type="journal article" date="2014" name="Nat. Commun.">
        <title>Multiple recent horizontal transfers of a large genomic region in cheese making fungi.</title>
        <authorList>
            <person name="Cheeseman K."/>
            <person name="Ropars J."/>
            <person name="Renault P."/>
            <person name="Dupont J."/>
            <person name="Gouzy J."/>
            <person name="Branca A."/>
            <person name="Abraham A.L."/>
            <person name="Ceppi M."/>
            <person name="Conseiller E."/>
            <person name="Debuchy R."/>
            <person name="Malagnac F."/>
            <person name="Goarin A."/>
            <person name="Silar P."/>
            <person name="Lacoste S."/>
            <person name="Sallet E."/>
            <person name="Bensimon A."/>
            <person name="Giraud T."/>
            <person name="Brygoo Y."/>
        </authorList>
    </citation>
    <scope>NUCLEOTIDE SEQUENCE [LARGE SCALE GENOMIC DNA]</scope>
    <source>
        <strain evidence="4">FM164</strain>
    </source>
</reference>
<proteinExistence type="predicted"/>
<sequence>MSLSVPFLLFFLGGKSSSPNSSSIKGLYISLLPHNSLLFPCLPHRPILISDKTALSETRNCHGSSDSGPDRLGASLYNLQICETGRRQARRTREPNQPQGIRGPRSALTDYLASNNISAQQIRDDWDRRQAEAQRQPDQAEQESSNAAEESRSPSVLESLDDPIKKRKRQQAIARIKNSKEFAKRKARFSGDYDDEEDDDFLALQIHEEKNRPQPGQLANCEICDKRFTVTPYSKAGPNGGLLCVDCSKKQKADEKKPPAKKRAPGIGRRQNQANLLDGLTPHGTQSLLETCIKKVADYIHDIEDFGDLPPSLLLRLGQILSRRRAVTSRTLDLFLRPQYTSIDLFDCAKLGTDDYHKILASMPRLTRVNLRFTTPMKDPIFHYMMERNMEIKDLHLDGPNLVTDACWRQLFMKLGHRFISLKLWNLDDAFDNETARVMCLHCPNLQRLKLKFLHKIDNEMLEEISTLKSLHHLSLRFLAETDVKTEPLLKVISSIGRQLETLSLEEFNLVDDRLLQHIHEHCRHMTKLRLALNSTFTDKGLAALFTDWSNPALTYVDLNSLRDVDMTNPAGPEEPIGLASDGFVALMEHSGLKIQHLNIASCRHISYKALEQVFAEGKMYPNLKYLDISFSTAVDDYLAQCIFRCCPALQRLVVFACFKIRDVHIPRGLALIGTVGATIKIDGITQSETI</sequence>
<gene>
    <name evidence="4" type="ORF">PROQFM164_S02g002623</name>
</gene>
<feature type="domain" description="DNA repair protein rhp7 treble clef" evidence="3">
    <location>
        <begin position="215"/>
        <end position="252"/>
    </location>
</feature>
<feature type="region of interest" description="Disordered" evidence="1">
    <location>
        <begin position="126"/>
        <end position="177"/>
    </location>
</feature>
<evidence type="ECO:0000259" key="3">
    <source>
        <dbReference type="Pfam" id="PF23550"/>
    </source>
</evidence>
<dbReference type="PANTHER" id="PTHR13318:SF234">
    <property type="entry name" value="RNI-LIKE PROTEIN"/>
    <property type="match status" value="1"/>
</dbReference>
<dbReference type="SMART" id="SM00367">
    <property type="entry name" value="LRR_CC"/>
    <property type="match status" value="6"/>
</dbReference>
<dbReference type="Gene3D" id="3.80.10.10">
    <property type="entry name" value="Ribonuclease Inhibitor"/>
    <property type="match status" value="3"/>
</dbReference>
<dbReference type="AlphaFoldDB" id="W6QSK7"/>
<feature type="chain" id="PRO_5004880077" evidence="2">
    <location>
        <begin position="18"/>
        <end position="691"/>
    </location>
</feature>
<dbReference type="PANTHER" id="PTHR13318">
    <property type="entry name" value="PARTNER OF PAIRED, ISOFORM B-RELATED"/>
    <property type="match status" value="1"/>
</dbReference>
<dbReference type="InterPro" id="IPR056451">
    <property type="entry name" value="Znf_Tbcl_Rhp7"/>
</dbReference>
<dbReference type="OrthoDB" id="1924287at2759"/>
<dbReference type="Proteomes" id="UP000030686">
    <property type="component" value="Unassembled WGS sequence"/>
</dbReference>
<accession>W6QSK7</accession>
<dbReference type="GO" id="GO:0031146">
    <property type="term" value="P:SCF-dependent proteasomal ubiquitin-dependent protein catabolic process"/>
    <property type="evidence" value="ECO:0007669"/>
    <property type="project" value="TreeGrafter"/>
</dbReference>